<evidence type="ECO:0000313" key="3">
    <source>
        <dbReference type="Proteomes" id="UP001596392"/>
    </source>
</evidence>
<accession>A0ABW2GN61</accession>
<proteinExistence type="predicted"/>
<name>A0ABW2GN61_9ACTN</name>
<gene>
    <name evidence="2" type="ORF">ACFQO7_00630</name>
</gene>
<dbReference type="Pfam" id="PF20242">
    <property type="entry name" value="Emfourin"/>
    <property type="match status" value="1"/>
</dbReference>
<sequence length="184" mass="18579">MAQTLPAGNRSATRAVPGSMTGPRIAALVALLSLTTACTPADPGASPSPVRASSPSPVGTASPAPAAVAVYRTGGFAGVDDRITVDPAGAWTLTDRSRGTKSGVLTTSEREELQALAADPRLDTEAARPTAPTKCADAFQYTVTVHRMGGAGTVTVMYTDCPGDENLPETAAAITALVGNATRI</sequence>
<dbReference type="Proteomes" id="UP001596392">
    <property type="component" value="Unassembled WGS sequence"/>
</dbReference>
<comment type="caution">
    <text evidence="2">The sequence shown here is derived from an EMBL/GenBank/DDBJ whole genome shotgun (WGS) entry which is preliminary data.</text>
</comment>
<feature type="compositionally biased region" description="Low complexity" evidence="1">
    <location>
        <begin position="41"/>
        <end position="59"/>
    </location>
</feature>
<dbReference type="RefSeq" id="WP_376804472.1">
    <property type="nucleotide sequence ID" value="NZ_JBHTAC010000001.1"/>
</dbReference>
<protein>
    <submittedName>
        <fullName evidence="2">Protealysin inhibitor emfourin</fullName>
    </submittedName>
</protein>
<keyword evidence="3" id="KW-1185">Reference proteome</keyword>
<evidence type="ECO:0000313" key="2">
    <source>
        <dbReference type="EMBL" id="MFC7240971.1"/>
    </source>
</evidence>
<dbReference type="EMBL" id="JBHTAC010000001">
    <property type="protein sequence ID" value="MFC7240971.1"/>
    <property type="molecule type" value="Genomic_DNA"/>
</dbReference>
<evidence type="ECO:0000256" key="1">
    <source>
        <dbReference type="SAM" id="MobiDB-lite"/>
    </source>
</evidence>
<organism evidence="2 3">
    <name type="scientific">Catellatospora aurea</name>
    <dbReference type="NCBI Taxonomy" id="1337874"/>
    <lineage>
        <taxon>Bacteria</taxon>
        <taxon>Bacillati</taxon>
        <taxon>Actinomycetota</taxon>
        <taxon>Actinomycetes</taxon>
        <taxon>Micromonosporales</taxon>
        <taxon>Micromonosporaceae</taxon>
        <taxon>Catellatospora</taxon>
    </lineage>
</organism>
<feature type="region of interest" description="Disordered" evidence="1">
    <location>
        <begin position="41"/>
        <end position="63"/>
    </location>
</feature>
<dbReference type="InterPro" id="IPR049457">
    <property type="entry name" value="Emfourin"/>
</dbReference>
<reference evidence="3" key="1">
    <citation type="journal article" date="2019" name="Int. J. Syst. Evol. Microbiol.">
        <title>The Global Catalogue of Microorganisms (GCM) 10K type strain sequencing project: providing services to taxonomists for standard genome sequencing and annotation.</title>
        <authorList>
            <consortium name="The Broad Institute Genomics Platform"/>
            <consortium name="The Broad Institute Genome Sequencing Center for Infectious Disease"/>
            <person name="Wu L."/>
            <person name="Ma J."/>
        </authorList>
    </citation>
    <scope>NUCLEOTIDE SEQUENCE [LARGE SCALE GENOMIC DNA]</scope>
    <source>
        <strain evidence="3">CGMCC 1.9106</strain>
    </source>
</reference>